<dbReference type="InterPro" id="IPR029033">
    <property type="entry name" value="His_PPase_superfam"/>
</dbReference>
<reference evidence="2 3" key="1">
    <citation type="submission" date="2015-09" db="EMBL/GenBank/DDBJ databases">
        <title>Complete genome of Psychrobacter urativorans R10.10B.</title>
        <authorList>
            <person name="See-Too W.S."/>
            <person name="Chan K.G."/>
        </authorList>
    </citation>
    <scope>NUCLEOTIDE SEQUENCE [LARGE SCALE GENOMIC DNA]</scope>
    <source>
        <strain evidence="2 3">R10.10B</strain>
    </source>
</reference>
<dbReference type="NCBIfam" id="TIGR00249">
    <property type="entry name" value="sixA"/>
    <property type="match status" value="1"/>
</dbReference>
<organism evidence="2 3">
    <name type="scientific">Psychrobacter urativorans</name>
    <dbReference type="NCBI Taxonomy" id="45610"/>
    <lineage>
        <taxon>Bacteria</taxon>
        <taxon>Pseudomonadati</taxon>
        <taxon>Pseudomonadota</taxon>
        <taxon>Gammaproteobacteria</taxon>
        <taxon>Moraxellales</taxon>
        <taxon>Moraxellaceae</taxon>
        <taxon>Psychrobacter</taxon>
    </lineage>
</organism>
<dbReference type="Pfam" id="PF00300">
    <property type="entry name" value="His_Phos_1"/>
    <property type="match status" value="1"/>
</dbReference>
<dbReference type="EMBL" id="CP012678">
    <property type="protein sequence ID" value="ALF58995.1"/>
    <property type="molecule type" value="Genomic_DNA"/>
</dbReference>
<name>A0A0M4TBF2_9GAMM</name>
<dbReference type="InterPro" id="IPR004449">
    <property type="entry name" value="SixA"/>
</dbReference>
<dbReference type="GO" id="GO:0101006">
    <property type="term" value="F:protein histidine phosphatase activity"/>
    <property type="evidence" value="ECO:0007669"/>
    <property type="project" value="InterPro"/>
</dbReference>
<keyword evidence="1" id="KW-0378">Hydrolase</keyword>
<dbReference type="OrthoDB" id="92610at2"/>
<accession>A0A0M4TBF2</accession>
<evidence type="ECO:0000256" key="1">
    <source>
        <dbReference type="ARBA" id="ARBA00022801"/>
    </source>
</evidence>
<evidence type="ECO:0000313" key="3">
    <source>
        <dbReference type="Proteomes" id="UP000059847"/>
    </source>
</evidence>
<dbReference type="KEGG" id="pur:AOC03_02125"/>
<dbReference type="Gene3D" id="3.40.50.1240">
    <property type="entry name" value="Phosphoglycerate mutase-like"/>
    <property type="match status" value="1"/>
</dbReference>
<dbReference type="GO" id="GO:0005737">
    <property type="term" value="C:cytoplasm"/>
    <property type="evidence" value="ECO:0007669"/>
    <property type="project" value="InterPro"/>
</dbReference>
<dbReference type="AlphaFoldDB" id="A0A0M4TBF2"/>
<protein>
    <submittedName>
        <fullName evidence="2">Phosphohistidine phosphatase</fullName>
    </submittedName>
</protein>
<dbReference type="InterPro" id="IPR013078">
    <property type="entry name" value="His_Pase_superF_clade-1"/>
</dbReference>
<dbReference type="SUPFAM" id="SSF53254">
    <property type="entry name" value="Phosphoglycerate mutase-like"/>
    <property type="match status" value="1"/>
</dbReference>
<dbReference type="RefSeq" id="WP_062533391.1">
    <property type="nucleotide sequence ID" value="NZ_CP012678.1"/>
</dbReference>
<dbReference type="Proteomes" id="UP000059847">
    <property type="component" value="Chromosome"/>
</dbReference>
<dbReference type="CDD" id="cd07067">
    <property type="entry name" value="HP_PGM_like"/>
    <property type="match status" value="1"/>
</dbReference>
<keyword evidence="3" id="KW-1185">Reference proteome</keyword>
<dbReference type="InterPro" id="IPR051021">
    <property type="entry name" value="Mito_Ser/Thr_phosphatase"/>
</dbReference>
<gene>
    <name evidence="2" type="ORF">AOC03_02125</name>
</gene>
<dbReference type="PANTHER" id="PTHR20935">
    <property type="entry name" value="PHOSPHOGLYCERATE MUTASE-RELATED"/>
    <property type="match status" value="1"/>
</dbReference>
<evidence type="ECO:0000313" key="2">
    <source>
        <dbReference type="EMBL" id="ALF58995.1"/>
    </source>
</evidence>
<dbReference type="SMART" id="SM00855">
    <property type="entry name" value="PGAM"/>
    <property type="match status" value="1"/>
</dbReference>
<proteinExistence type="predicted"/>
<dbReference type="STRING" id="45610.AOC03_02125"/>
<sequence>MKIILMRHGQAEDETRPDSARQLTDFGQQQAAQTADYITAHYQPDYFVVSPYIRAQQTLAQLQTRAPHVPYIVQDNITPSDDARTALATLANIEAECLVVVCHMSIVAYLASLLTGDSPESFSLAEARVFEMEFIMAGMAHEVARFVPVQPH</sequence>